<feature type="non-terminal residue" evidence="1">
    <location>
        <position position="1"/>
    </location>
</feature>
<name>A0A9D3WZD1_9SAUR</name>
<reference evidence="1" key="1">
    <citation type="submission" date="2021-09" db="EMBL/GenBank/DDBJ databases">
        <title>The genome of Mauremys mutica provides insights into the evolution of semi-aquatic lifestyle.</title>
        <authorList>
            <person name="Gong S."/>
            <person name="Gao Y."/>
        </authorList>
    </citation>
    <scope>NUCLEOTIDE SEQUENCE</scope>
    <source>
        <strain evidence="1">MM-2020</strain>
        <tissue evidence="1">Muscle</tissue>
    </source>
</reference>
<keyword evidence="2" id="KW-1185">Reference proteome</keyword>
<dbReference type="Proteomes" id="UP000827986">
    <property type="component" value="Unassembled WGS sequence"/>
</dbReference>
<dbReference type="EMBL" id="JAHDVG010000484">
    <property type="protein sequence ID" value="KAH1169961.1"/>
    <property type="molecule type" value="Genomic_DNA"/>
</dbReference>
<evidence type="ECO:0000313" key="2">
    <source>
        <dbReference type="Proteomes" id="UP000827986"/>
    </source>
</evidence>
<evidence type="ECO:0000313" key="1">
    <source>
        <dbReference type="EMBL" id="KAH1169961.1"/>
    </source>
</evidence>
<accession>A0A9D3WZD1</accession>
<comment type="caution">
    <text evidence="1">The sequence shown here is derived from an EMBL/GenBank/DDBJ whole genome shotgun (WGS) entry which is preliminary data.</text>
</comment>
<dbReference type="AlphaFoldDB" id="A0A9D3WZD1"/>
<proteinExistence type="predicted"/>
<gene>
    <name evidence="1" type="ORF">KIL84_000946</name>
</gene>
<protein>
    <submittedName>
        <fullName evidence="1">Uncharacterized protein</fullName>
    </submittedName>
</protein>
<sequence>DLFFQEKLLLNGVDENIKLTCSKDAFSLVGDANEGFKLWMISASPFCEESTGGPRHTEALLTINSK</sequence>
<organism evidence="1 2">
    <name type="scientific">Mauremys mutica</name>
    <name type="common">yellowpond turtle</name>
    <dbReference type="NCBI Taxonomy" id="74926"/>
    <lineage>
        <taxon>Eukaryota</taxon>
        <taxon>Metazoa</taxon>
        <taxon>Chordata</taxon>
        <taxon>Craniata</taxon>
        <taxon>Vertebrata</taxon>
        <taxon>Euteleostomi</taxon>
        <taxon>Archelosauria</taxon>
        <taxon>Testudinata</taxon>
        <taxon>Testudines</taxon>
        <taxon>Cryptodira</taxon>
        <taxon>Durocryptodira</taxon>
        <taxon>Testudinoidea</taxon>
        <taxon>Geoemydidae</taxon>
        <taxon>Geoemydinae</taxon>
        <taxon>Mauremys</taxon>
    </lineage>
</organism>